<feature type="compositionally biased region" description="Polar residues" evidence="1">
    <location>
        <begin position="10"/>
        <end position="23"/>
    </location>
</feature>
<organism evidence="2 3">
    <name type="scientific">Brassica carinata</name>
    <name type="common">Ethiopian mustard</name>
    <name type="synonym">Abyssinian cabbage</name>
    <dbReference type="NCBI Taxonomy" id="52824"/>
    <lineage>
        <taxon>Eukaryota</taxon>
        <taxon>Viridiplantae</taxon>
        <taxon>Streptophyta</taxon>
        <taxon>Embryophyta</taxon>
        <taxon>Tracheophyta</taxon>
        <taxon>Spermatophyta</taxon>
        <taxon>Magnoliopsida</taxon>
        <taxon>eudicotyledons</taxon>
        <taxon>Gunneridae</taxon>
        <taxon>Pentapetalae</taxon>
        <taxon>rosids</taxon>
        <taxon>malvids</taxon>
        <taxon>Brassicales</taxon>
        <taxon>Brassicaceae</taxon>
        <taxon>Brassiceae</taxon>
        <taxon>Brassica</taxon>
    </lineage>
</organism>
<name>A0A8X7QK92_BRACI</name>
<reference evidence="2 3" key="1">
    <citation type="submission" date="2020-02" db="EMBL/GenBank/DDBJ databases">
        <authorList>
            <person name="Ma Q."/>
            <person name="Huang Y."/>
            <person name="Song X."/>
            <person name="Pei D."/>
        </authorList>
    </citation>
    <scope>NUCLEOTIDE SEQUENCE [LARGE SCALE GENOMIC DNA]</scope>
    <source>
        <strain evidence="2">Sxm20200214</strain>
        <tissue evidence="2">Leaf</tissue>
    </source>
</reference>
<proteinExistence type="predicted"/>
<accession>A0A8X7QK92</accession>
<evidence type="ECO:0000313" key="2">
    <source>
        <dbReference type="EMBL" id="KAG2271939.1"/>
    </source>
</evidence>
<comment type="caution">
    <text evidence="2">The sequence shown here is derived from an EMBL/GenBank/DDBJ whole genome shotgun (WGS) entry which is preliminary data.</text>
</comment>
<dbReference type="Proteomes" id="UP000886595">
    <property type="component" value="Unassembled WGS sequence"/>
</dbReference>
<keyword evidence="3" id="KW-1185">Reference proteome</keyword>
<protein>
    <submittedName>
        <fullName evidence="2">Uncharacterized protein</fullName>
    </submittedName>
</protein>
<sequence>MEKRRLKLHSGSSRQDQSDTSSVSRRRLEAPSMTAPCQHKLCFKKNDDETELATFHHSSRSRQVEAYYAPSSTTSLSSIDGCQVPRLSPSRHRQLKALPDVTSHRSACNFISNSRTNDARARKRLGSRGSSSCSYSACRGRQVKARDTLPSIASSTKGG</sequence>
<feature type="region of interest" description="Disordered" evidence="1">
    <location>
        <begin position="1"/>
        <end position="32"/>
    </location>
</feature>
<evidence type="ECO:0000313" key="3">
    <source>
        <dbReference type="Proteomes" id="UP000886595"/>
    </source>
</evidence>
<evidence type="ECO:0000256" key="1">
    <source>
        <dbReference type="SAM" id="MobiDB-lite"/>
    </source>
</evidence>
<dbReference type="AlphaFoldDB" id="A0A8X7QK92"/>
<feature type="region of interest" description="Disordered" evidence="1">
    <location>
        <begin position="114"/>
        <end position="135"/>
    </location>
</feature>
<gene>
    <name evidence="2" type="ORF">Bca52824_066494</name>
</gene>
<dbReference type="EMBL" id="JAAMPC010000013">
    <property type="protein sequence ID" value="KAG2271939.1"/>
    <property type="molecule type" value="Genomic_DNA"/>
</dbReference>